<evidence type="ECO:0000256" key="13">
    <source>
        <dbReference type="PIRSR" id="PIRSR005096-2"/>
    </source>
</evidence>
<feature type="signal peptide" evidence="15">
    <location>
        <begin position="1"/>
        <end position="23"/>
    </location>
</feature>
<evidence type="ECO:0000256" key="8">
    <source>
        <dbReference type="ARBA" id="ARBA00022837"/>
    </source>
</evidence>
<comment type="cofactor">
    <cofactor evidence="1">
        <name>Ca(2+)</name>
        <dbReference type="ChEBI" id="CHEBI:29108"/>
    </cofactor>
</comment>
<dbReference type="Gene3D" id="2.70.98.10">
    <property type="match status" value="1"/>
</dbReference>
<evidence type="ECO:0000256" key="10">
    <source>
        <dbReference type="ARBA" id="ARBA00023277"/>
    </source>
</evidence>
<dbReference type="SUPFAM" id="SSF74650">
    <property type="entry name" value="Galactose mutarotase-like"/>
    <property type="match status" value="1"/>
</dbReference>
<dbReference type="GO" id="GO:0004034">
    <property type="term" value="F:aldose 1-epimerase activity"/>
    <property type="evidence" value="ECO:0007669"/>
    <property type="project" value="UniProtKB-EC"/>
</dbReference>
<feature type="binding site" evidence="14">
    <location>
        <begin position="212"/>
        <end position="214"/>
    </location>
    <ligand>
        <name>beta-D-galactose</name>
        <dbReference type="ChEBI" id="CHEBI:27667"/>
    </ligand>
</feature>
<dbReference type="InterPro" id="IPR011013">
    <property type="entry name" value="Gal_mutarotase_sf_dom"/>
</dbReference>
<keyword evidence="10 11" id="KW-0119">Carbohydrate metabolism</keyword>
<proteinExistence type="inferred from homology"/>
<dbReference type="InterPro" id="IPR014718">
    <property type="entry name" value="GH-type_carb-bd"/>
</dbReference>
<evidence type="ECO:0000256" key="5">
    <source>
        <dbReference type="ARBA" id="ARBA00011245"/>
    </source>
</evidence>
<evidence type="ECO:0000313" key="16">
    <source>
        <dbReference type="EMBL" id="REC72751.1"/>
    </source>
</evidence>
<name>A0A3D9D4D7_9FLAO</name>
<evidence type="ECO:0000256" key="14">
    <source>
        <dbReference type="PIRSR" id="PIRSR005096-3"/>
    </source>
</evidence>
<gene>
    <name evidence="16" type="ORF">DRF58_01860</name>
</gene>
<feature type="binding site" evidence="13">
    <location>
        <position position="284"/>
    </location>
    <ligand>
        <name>beta-D-galactose</name>
        <dbReference type="ChEBI" id="CHEBI:27667"/>
    </ligand>
</feature>
<dbReference type="AlphaFoldDB" id="A0A3D9D4D7"/>
<dbReference type="GO" id="GO:0005737">
    <property type="term" value="C:cytoplasm"/>
    <property type="evidence" value="ECO:0007669"/>
    <property type="project" value="UniProtKB-SubCell"/>
</dbReference>
<dbReference type="FunFam" id="2.70.98.10:FF:000003">
    <property type="entry name" value="Aldose 1-epimerase"/>
    <property type="match status" value="1"/>
</dbReference>
<feature type="chain" id="PRO_5017751567" description="Aldose 1-epimerase" evidence="15">
    <location>
        <begin position="24"/>
        <end position="383"/>
    </location>
</feature>
<evidence type="ECO:0000256" key="15">
    <source>
        <dbReference type="SAM" id="SignalP"/>
    </source>
</evidence>
<evidence type="ECO:0000313" key="17">
    <source>
        <dbReference type="Proteomes" id="UP000256326"/>
    </source>
</evidence>
<keyword evidence="9 11" id="KW-0413">Isomerase</keyword>
<dbReference type="EMBL" id="QNUG01000003">
    <property type="protein sequence ID" value="REC72751.1"/>
    <property type="molecule type" value="Genomic_DNA"/>
</dbReference>
<dbReference type="EC" id="5.1.3.3" evidence="11"/>
<dbReference type="PANTHER" id="PTHR10091">
    <property type="entry name" value="ALDOSE-1-EPIMERASE"/>
    <property type="match status" value="1"/>
</dbReference>
<dbReference type="Proteomes" id="UP000256326">
    <property type="component" value="Unassembled WGS sequence"/>
</dbReference>
<keyword evidence="15" id="KW-0732">Signal</keyword>
<dbReference type="InterPro" id="IPR015443">
    <property type="entry name" value="Aldose_1-epimerase"/>
</dbReference>
<comment type="similarity">
    <text evidence="4 11">Belongs to the aldose epimerase family.</text>
</comment>
<evidence type="ECO:0000256" key="9">
    <source>
        <dbReference type="ARBA" id="ARBA00023235"/>
    </source>
</evidence>
<keyword evidence="6" id="KW-0963">Cytoplasm</keyword>
<keyword evidence="8" id="KW-0106">Calcium</keyword>
<evidence type="ECO:0000256" key="2">
    <source>
        <dbReference type="ARBA" id="ARBA00004496"/>
    </source>
</evidence>
<dbReference type="GO" id="GO:0030246">
    <property type="term" value="F:carbohydrate binding"/>
    <property type="evidence" value="ECO:0007669"/>
    <property type="project" value="InterPro"/>
</dbReference>
<dbReference type="GO" id="GO:0006006">
    <property type="term" value="P:glucose metabolic process"/>
    <property type="evidence" value="ECO:0007669"/>
    <property type="project" value="TreeGrafter"/>
</dbReference>
<evidence type="ECO:0000256" key="6">
    <source>
        <dbReference type="ARBA" id="ARBA00022490"/>
    </source>
</evidence>
<dbReference type="RefSeq" id="WP_116032171.1">
    <property type="nucleotide sequence ID" value="NZ_JBHLVV010000064.1"/>
</dbReference>
<evidence type="ECO:0000256" key="4">
    <source>
        <dbReference type="ARBA" id="ARBA00006206"/>
    </source>
</evidence>
<comment type="caution">
    <text evidence="16">The sequence shown here is derived from an EMBL/GenBank/DDBJ whole genome shotgun (WGS) entry which is preliminary data.</text>
</comment>
<dbReference type="OrthoDB" id="9779408at2"/>
<organism evidence="16 17">
    <name type="scientific">Epilithonimonas hispanica</name>
    <dbReference type="NCBI Taxonomy" id="358687"/>
    <lineage>
        <taxon>Bacteria</taxon>
        <taxon>Pseudomonadati</taxon>
        <taxon>Bacteroidota</taxon>
        <taxon>Flavobacteriia</taxon>
        <taxon>Flavobacteriales</taxon>
        <taxon>Weeksellaceae</taxon>
        <taxon>Chryseobacterium group</taxon>
        <taxon>Epilithonimonas</taxon>
    </lineage>
</organism>
<keyword evidence="17" id="KW-1185">Reference proteome</keyword>
<keyword evidence="7" id="KW-0597">Phosphoprotein</keyword>
<dbReference type="Pfam" id="PF01263">
    <property type="entry name" value="Aldose_epim"/>
    <property type="match status" value="1"/>
</dbReference>
<comment type="catalytic activity">
    <reaction evidence="11">
        <text>alpha-D-glucose = beta-D-glucose</text>
        <dbReference type="Rhea" id="RHEA:10264"/>
        <dbReference type="ChEBI" id="CHEBI:15903"/>
        <dbReference type="ChEBI" id="CHEBI:17925"/>
        <dbReference type="EC" id="5.1.3.3"/>
    </reaction>
</comment>
<dbReference type="PANTHER" id="PTHR10091:SF0">
    <property type="entry name" value="GALACTOSE MUTAROTASE"/>
    <property type="match status" value="1"/>
</dbReference>
<evidence type="ECO:0000256" key="1">
    <source>
        <dbReference type="ARBA" id="ARBA00001913"/>
    </source>
</evidence>
<accession>A0A3D9D4D7</accession>
<feature type="binding site" evidence="14">
    <location>
        <begin position="113"/>
        <end position="114"/>
    </location>
    <ligand>
        <name>beta-D-galactose</name>
        <dbReference type="ChEBI" id="CHEBI:27667"/>
    </ligand>
</feature>
<evidence type="ECO:0000256" key="3">
    <source>
        <dbReference type="ARBA" id="ARBA00005028"/>
    </source>
</evidence>
<comment type="subunit">
    <text evidence="5">Monomer.</text>
</comment>
<dbReference type="InterPro" id="IPR008183">
    <property type="entry name" value="Aldose_1/G6P_1-epimerase"/>
</dbReference>
<comment type="subcellular location">
    <subcellularLocation>
        <location evidence="2">Cytoplasm</location>
    </subcellularLocation>
</comment>
<evidence type="ECO:0000256" key="11">
    <source>
        <dbReference type="PIRNR" id="PIRNR005096"/>
    </source>
</evidence>
<evidence type="ECO:0000256" key="12">
    <source>
        <dbReference type="PIRSR" id="PIRSR005096-1"/>
    </source>
</evidence>
<comment type="pathway">
    <text evidence="3 11">Carbohydrate metabolism; hexose metabolism.</text>
</comment>
<reference evidence="16 17" key="1">
    <citation type="journal article" date="2006" name="Int. J. Syst. Evol. Microbiol.">
        <title>Chryseobacterium hispanicum sp. nov., isolated from the drinking water distribution system of Sevilla, Spain.</title>
        <authorList>
            <person name="Gallego V."/>
            <person name="Garcia M.T."/>
            <person name="Ventosa A."/>
        </authorList>
    </citation>
    <scope>NUCLEOTIDE SEQUENCE [LARGE SCALE GENOMIC DNA]</scope>
    <source>
        <strain evidence="16 17">KCTC 22104</strain>
    </source>
</reference>
<dbReference type="GO" id="GO:0033499">
    <property type="term" value="P:galactose catabolic process via UDP-galactose, Leloir pathway"/>
    <property type="evidence" value="ECO:0007669"/>
    <property type="project" value="TreeGrafter"/>
</dbReference>
<protein>
    <recommendedName>
        <fullName evidence="11">Aldose 1-epimerase</fullName>
        <ecNumber evidence="11">5.1.3.3</ecNumber>
    </recommendedName>
</protein>
<dbReference type="UniPathway" id="UPA00242"/>
<sequence>MKKRLFKISVVLLAALSIWSCSKTEKPSDATMEKLNVSDYAVSPAGDSIKQYTLKNKNGMEAKIINYGAIITSLTAPDKNGKFQDIVLGYTKPEDYFNGNPYFFGALIGRYGNRIANAKFELDGKTYDLDKNDGSNHLHGGKKGFYTKLWKVDEKGSNDHTLKLDYTSADGEEGFPGKLDVSVIYTLNDDNALEIEYSATTDKKTIVNLTQHSYFNLSGNFTQPITDHELQLKAAQYIPVNNTLIPTGELKNVAGTPFDFNQSKLIGKDIEAADEQLKLGKGYDHCWVLDGKGLRTIGSLYHPATGRVMEVITTEPGVQFYSGNFLDGKYNTKTGGKNEFRTGLCLETQHYPDSPNQPSFPSVVLEPGQKYETKTIYKFSVKK</sequence>
<evidence type="ECO:0000256" key="7">
    <source>
        <dbReference type="ARBA" id="ARBA00022553"/>
    </source>
</evidence>
<dbReference type="NCBIfam" id="NF008277">
    <property type="entry name" value="PRK11055.1"/>
    <property type="match status" value="1"/>
</dbReference>
<dbReference type="PIRSF" id="PIRSF005096">
    <property type="entry name" value="GALM"/>
    <property type="match status" value="1"/>
</dbReference>
<dbReference type="InterPro" id="IPR047215">
    <property type="entry name" value="Galactose_mutarotase-like"/>
</dbReference>
<dbReference type="CDD" id="cd09019">
    <property type="entry name" value="galactose_mutarotase_like"/>
    <property type="match status" value="1"/>
</dbReference>
<feature type="active site" description="Proton donor" evidence="12">
    <location>
        <position position="212"/>
    </location>
</feature>
<feature type="active site" description="Proton acceptor" evidence="12">
    <location>
        <position position="347"/>
    </location>
</feature>